<reference evidence="1 2" key="1">
    <citation type="submission" date="2020-01" db="EMBL/GenBank/DDBJ databases">
        <title>Insect and environment-associated Actinomycetes.</title>
        <authorList>
            <person name="Currrie C."/>
            <person name="Chevrette M."/>
            <person name="Carlson C."/>
            <person name="Stubbendieck R."/>
            <person name="Wendt-Pienkowski E."/>
        </authorList>
    </citation>
    <scope>NUCLEOTIDE SEQUENCE [LARGE SCALE GENOMIC DNA]</scope>
    <source>
        <strain evidence="1 2">SID14163</strain>
    </source>
</reference>
<comment type="caution">
    <text evidence="1">The sequence shown here is derived from an EMBL/GenBank/DDBJ whole genome shotgun (WGS) entry which is preliminary data.</text>
</comment>
<organism evidence="1 2">
    <name type="scientific">Streptomyces coelicoflavus</name>
    <dbReference type="NCBI Taxonomy" id="285562"/>
    <lineage>
        <taxon>Bacteria</taxon>
        <taxon>Bacillati</taxon>
        <taxon>Actinomycetota</taxon>
        <taxon>Actinomycetes</taxon>
        <taxon>Kitasatosporales</taxon>
        <taxon>Streptomycetaceae</taxon>
        <taxon>Streptomyces</taxon>
    </lineage>
</organism>
<proteinExistence type="predicted"/>
<dbReference type="AlphaFoldDB" id="A0A7K3PL31"/>
<evidence type="ECO:0000313" key="2">
    <source>
        <dbReference type="Proteomes" id="UP000470446"/>
    </source>
</evidence>
<feature type="non-terminal residue" evidence="1">
    <location>
        <position position="85"/>
    </location>
</feature>
<gene>
    <name evidence="1" type="ORF">G3I32_14125</name>
</gene>
<feature type="non-terminal residue" evidence="1">
    <location>
        <position position="1"/>
    </location>
</feature>
<dbReference type="EMBL" id="JAAGMA010000376">
    <property type="protein sequence ID" value="NEB09989.1"/>
    <property type="molecule type" value="Genomic_DNA"/>
</dbReference>
<name>A0A7K3PL31_9ACTN</name>
<protein>
    <submittedName>
        <fullName evidence="1">ABC transporter permease</fullName>
    </submittedName>
</protein>
<accession>A0A7K3PL31</accession>
<dbReference type="Proteomes" id="UP000470446">
    <property type="component" value="Unassembled WGS sequence"/>
</dbReference>
<evidence type="ECO:0000313" key="1">
    <source>
        <dbReference type="EMBL" id="NEB09989.1"/>
    </source>
</evidence>
<sequence>GVADARDRAALLAVGADARVEAVEALPSGLSARLGEAPGVREVTEAGVDHLAKTPDDGQSLPLAGVEPGAYAALAGRTGLGAFPA</sequence>